<evidence type="ECO:0000313" key="2">
    <source>
        <dbReference type="EMBL" id="KAJ4833287.1"/>
    </source>
</evidence>
<comment type="caution">
    <text evidence="2">The sequence shown here is derived from an EMBL/GenBank/DDBJ whole genome shotgun (WGS) entry which is preliminary data.</text>
</comment>
<feature type="chain" id="PRO_5040512454" evidence="1">
    <location>
        <begin position="34"/>
        <end position="87"/>
    </location>
</feature>
<reference evidence="2" key="2">
    <citation type="journal article" date="2023" name="Plants (Basel)">
        <title>Annotation of the Turnera subulata (Passifloraceae) Draft Genome Reveals the S-Locus Evolved after the Divergence of Turneroideae from Passifloroideae in a Stepwise Manner.</title>
        <authorList>
            <person name="Henning P.M."/>
            <person name="Roalson E.H."/>
            <person name="Mir W."/>
            <person name="McCubbin A.G."/>
            <person name="Shore J.S."/>
        </authorList>
    </citation>
    <scope>NUCLEOTIDE SEQUENCE</scope>
    <source>
        <strain evidence="2">F60SS</strain>
    </source>
</reference>
<proteinExistence type="predicted"/>
<accession>A0A9Q0FMS6</accession>
<keyword evidence="3" id="KW-1185">Reference proteome</keyword>
<name>A0A9Q0FMS6_9ROSI</name>
<evidence type="ECO:0000313" key="3">
    <source>
        <dbReference type="Proteomes" id="UP001141552"/>
    </source>
</evidence>
<dbReference type="Proteomes" id="UP001141552">
    <property type="component" value="Unassembled WGS sequence"/>
</dbReference>
<dbReference type="PANTHER" id="PTHR36328:SF7">
    <property type="entry name" value="TRANSMEMBRANE PROTEIN"/>
    <property type="match status" value="1"/>
</dbReference>
<sequence>MGSINVMSKAAKCPGSNMVALLILALVLPSILSSNAARLTLDEGLLYWYCIECACCGPKPPDGCCQCCGPEGGDGGVGAIQSTKGSP</sequence>
<dbReference type="AlphaFoldDB" id="A0A9Q0FMS6"/>
<dbReference type="EMBL" id="JAKUCV010004978">
    <property type="protein sequence ID" value="KAJ4833287.1"/>
    <property type="molecule type" value="Genomic_DNA"/>
</dbReference>
<organism evidence="2 3">
    <name type="scientific">Turnera subulata</name>
    <dbReference type="NCBI Taxonomy" id="218843"/>
    <lineage>
        <taxon>Eukaryota</taxon>
        <taxon>Viridiplantae</taxon>
        <taxon>Streptophyta</taxon>
        <taxon>Embryophyta</taxon>
        <taxon>Tracheophyta</taxon>
        <taxon>Spermatophyta</taxon>
        <taxon>Magnoliopsida</taxon>
        <taxon>eudicotyledons</taxon>
        <taxon>Gunneridae</taxon>
        <taxon>Pentapetalae</taxon>
        <taxon>rosids</taxon>
        <taxon>fabids</taxon>
        <taxon>Malpighiales</taxon>
        <taxon>Passifloraceae</taxon>
        <taxon>Turnera</taxon>
    </lineage>
</organism>
<reference evidence="2" key="1">
    <citation type="submission" date="2022-02" db="EMBL/GenBank/DDBJ databases">
        <authorList>
            <person name="Henning P.M."/>
            <person name="McCubbin A.G."/>
            <person name="Shore J.S."/>
        </authorList>
    </citation>
    <scope>NUCLEOTIDE SEQUENCE</scope>
    <source>
        <strain evidence="2">F60SS</strain>
        <tissue evidence="2">Leaves</tissue>
    </source>
</reference>
<keyword evidence="1" id="KW-0732">Signal</keyword>
<feature type="signal peptide" evidence="1">
    <location>
        <begin position="1"/>
        <end position="33"/>
    </location>
</feature>
<protein>
    <submittedName>
        <fullName evidence="2">Uncharacterized protein</fullName>
    </submittedName>
</protein>
<dbReference type="PANTHER" id="PTHR36328">
    <property type="entry name" value="TRANSMEMBRANE PROTEIN"/>
    <property type="match status" value="1"/>
</dbReference>
<evidence type="ECO:0000256" key="1">
    <source>
        <dbReference type="SAM" id="SignalP"/>
    </source>
</evidence>
<gene>
    <name evidence="2" type="ORF">Tsubulata_013217</name>
</gene>